<dbReference type="PROSITE" id="PS51208">
    <property type="entry name" value="AUTOTRANSPORTER"/>
    <property type="match status" value="1"/>
</dbReference>
<dbReference type="InterPro" id="IPR005546">
    <property type="entry name" value="Autotransporte_beta"/>
</dbReference>
<keyword evidence="2" id="KW-0645">Protease</keyword>
<dbReference type="InterPro" id="IPR006315">
    <property type="entry name" value="OM_autotransptr_brl_dom"/>
</dbReference>
<dbReference type="GO" id="GO:0006508">
    <property type="term" value="P:proteolysis"/>
    <property type="evidence" value="ECO:0007669"/>
    <property type="project" value="UniProtKB-KW"/>
</dbReference>
<accession>A0A377KDN9</accession>
<dbReference type="Pfam" id="PF03797">
    <property type="entry name" value="Autotransporter"/>
    <property type="match status" value="1"/>
</dbReference>
<dbReference type="SUPFAM" id="SSF103515">
    <property type="entry name" value="Autotransporter"/>
    <property type="match status" value="1"/>
</dbReference>
<dbReference type="SMART" id="SM00869">
    <property type="entry name" value="Autotransporter"/>
    <property type="match status" value="1"/>
</dbReference>
<dbReference type="Gene3D" id="2.40.128.130">
    <property type="entry name" value="Autotransporter beta-domain"/>
    <property type="match status" value="1"/>
</dbReference>
<keyword evidence="2" id="KW-0378">Hydrolase</keyword>
<name>A0A377KDN9_ECOLX</name>
<evidence type="ECO:0000313" key="3">
    <source>
        <dbReference type="Proteomes" id="UP000254181"/>
    </source>
</evidence>
<organism evidence="2 3">
    <name type="scientific">Escherichia coli</name>
    <dbReference type="NCBI Taxonomy" id="562"/>
    <lineage>
        <taxon>Bacteria</taxon>
        <taxon>Pseudomonadati</taxon>
        <taxon>Pseudomonadota</taxon>
        <taxon>Gammaproteobacteria</taxon>
        <taxon>Enterobacterales</taxon>
        <taxon>Enterobacteriaceae</taxon>
        <taxon>Escherichia</taxon>
    </lineage>
</organism>
<dbReference type="InterPro" id="IPR036709">
    <property type="entry name" value="Autotransporte_beta_dom_sf"/>
</dbReference>
<dbReference type="Proteomes" id="UP000254181">
    <property type="component" value="Unassembled WGS sequence"/>
</dbReference>
<gene>
    <name evidence="2" type="primary">pic_3</name>
    <name evidence="2" type="ORF">NCTC9075_05297</name>
</gene>
<dbReference type="AlphaFoldDB" id="A0A377KDN9"/>
<dbReference type="EC" id="3.4.21.-" evidence="2"/>
<dbReference type="NCBIfam" id="TIGR01414">
    <property type="entry name" value="autotrans_barl"/>
    <property type="match status" value="1"/>
</dbReference>
<sequence>MNAGYKNFMTEVNNLNKRMGDLRDTNGDAGAWARIMSGAGSADGGYSDNYTHVQVGFDKKHELDGVDLFTGVTMTYTDSSADSHAFSGKTKSVGGGLYASALFESGAYIDLIGKYIHHDNDYTGNFAGLGTKHYNTHSWYAGAETGYRYHLTEETFIEPQAELVYGAVSGKTFRWKDGDMDLSMKNRDFSPLIGRTGIELGKTFSGKDWSVTARAGTSWQFDLLNNGETVLRDASGEKRIKGEKDSRMLFNVGMNAQIKDNMRFGLEFEKSAFGKYNVDNAVNANFPVYCSDVGERLPEGSLSQRFLKYKTVFS</sequence>
<dbReference type="GO" id="GO:0008233">
    <property type="term" value="F:peptidase activity"/>
    <property type="evidence" value="ECO:0007669"/>
    <property type="project" value="UniProtKB-KW"/>
</dbReference>
<proteinExistence type="predicted"/>
<reference evidence="2 3" key="1">
    <citation type="submission" date="2018-06" db="EMBL/GenBank/DDBJ databases">
        <authorList>
            <consortium name="Pathogen Informatics"/>
            <person name="Doyle S."/>
        </authorList>
    </citation>
    <scope>NUCLEOTIDE SEQUENCE [LARGE SCALE GENOMIC DNA]</scope>
    <source>
        <strain evidence="2 3">NCTC9075</strain>
    </source>
</reference>
<dbReference type="EMBL" id="UGEM01000004">
    <property type="protein sequence ID" value="STP21835.1"/>
    <property type="molecule type" value="Genomic_DNA"/>
</dbReference>
<evidence type="ECO:0000259" key="1">
    <source>
        <dbReference type="PROSITE" id="PS51208"/>
    </source>
</evidence>
<protein>
    <submittedName>
        <fullName evidence="2">Serine protease (Autotransporter)</fullName>
        <ecNumber evidence="2">3.4.21.-</ecNumber>
    </submittedName>
</protein>
<evidence type="ECO:0000313" key="2">
    <source>
        <dbReference type="EMBL" id="STP21835.1"/>
    </source>
</evidence>
<feature type="domain" description="Autotransporter" evidence="1">
    <location>
        <begin position="24"/>
        <end position="290"/>
    </location>
</feature>
<dbReference type="GO" id="GO:0019867">
    <property type="term" value="C:outer membrane"/>
    <property type="evidence" value="ECO:0007669"/>
    <property type="project" value="InterPro"/>
</dbReference>